<sequence>MLRWQIWSTLWSYVSHFLRYINPFQSKLTQSVGTALDEDVEQCRTLERQLHHSSKSPSEESSHFIIEEYSIATEQTSNRKLLRIGIFAQVHLLDGTVIRKVPCSESEEHKQPILREATIYAILGQHPRIAQYLSHGKTDYIDIKYYPYGDLAAYTQNNKDKITPDLQSKWFQQIIEAVVKIHEHDVVHSDLALRQFFLDDDLNVRLGDFNSSQYPGHVALGYEKASHCLPRDYDSPNTVMSDLFALGSTLYELVAGKAPYSELYPVEPEDVMRSKDHTVIRARIQRQQQVDLEIEARYKDGHFPDVACLFGGKIILGCWEGSISSAKDALVQCMALVGDVQDGNIEYKGTLQTRSGIGFD</sequence>
<evidence type="ECO:0000256" key="1">
    <source>
        <dbReference type="ARBA" id="ARBA00022741"/>
    </source>
</evidence>
<name>A0AAF0DKS0_9EURO</name>
<keyword evidence="2" id="KW-0067">ATP-binding</keyword>
<reference evidence="4" key="1">
    <citation type="submission" date="2023-03" db="EMBL/GenBank/DDBJ databases">
        <title>Emydomyces testavorans Genome Sequence.</title>
        <authorList>
            <person name="Hoyer L."/>
        </authorList>
    </citation>
    <scope>NUCLEOTIDE SEQUENCE</scope>
    <source>
        <strain evidence="4">16-2883</strain>
    </source>
</reference>
<dbReference type="Gene3D" id="1.10.510.10">
    <property type="entry name" value="Transferase(Phosphotransferase) domain 1"/>
    <property type="match status" value="1"/>
</dbReference>
<dbReference type="PANTHER" id="PTHR24346:SF42">
    <property type="entry name" value="SERINE_THREONINE-PROTEIN KINASE SIK3"/>
    <property type="match status" value="1"/>
</dbReference>
<feature type="domain" description="Protein kinase" evidence="3">
    <location>
        <begin position="26"/>
        <end position="360"/>
    </location>
</feature>
<dbReference type="PROSITE" id="PS50011">
    <property type="entry name" value="PROTEIN_KINASE_DOM"/>
    <property type="match status" value="1"/>
</dbReference>
<evidence type="ECO:0000256" key="2">
    <source>
        <dbReference type="ARBA" id="ARBA00022840"/>
    </source>
</evidence>
<evidence type="ECO:0000259" key="3">
    <source>
        <dbReference type="PROSITE" id="PS50011"/>
    </source>
</evidence>
<dbReference type="GO" id="GO:0005524">
    <property type="term" value="F:ATP binding"/>
    <property type="evidence" value="ECO:0007669"/>
    <property type="project" value="UniProtKB-KW"/>
</dbReference>
<dbReference type="CDD" id="cd00180">
    <property type="entry name" value="PKc"/>
    <property type="match status" value="1"/>
</dbReference>
<accession>A0AAF0DKS0</accession>
<keyword evidence="4" id="KW-0723">Serine/threonine-protein kinase</keyword>
<dbReference type="EC" id="2.7.11.13" evidence="4"/>
<dbReference type="PANTHER" id="PTHR24346">
    <property type="entry name" value="MAP/MICROTUBULE AFFINITY-REGULATING KINASE"/>
    <property type="match status" value="1"/>
</dbReference>
<protein>
    <submittedName>
        <fullName evidence="4">Serine/threonine protein kinase</fullName>
        <ecNumber evidence="4">2.7.11.13</ecNumber>
    </submittedName>
</protein>
<keyword evidence="5" id="KW-1185">Reference proteome</keyword>
<dbReference type="GO" id="GO:0004697">
    <property type="term" value="F:diacylglycerol-dependent serine/threonine kinase activity"/>
    <property type="evidence" value="ECO:0007669"/>
    <property type="project" value="UniProtKB-EC"/>
</dbReference>
<keyword evidence="4" id="KW-0418">Kinase</keyword>
<keyword evidence="4" id="KW-0808">Transferase</keyword>
<dbReference type="SUPFAM" id="SSF56112">
    <property type="entry name" value="Protein kinase-like (PK-like)"/>
    <property type="match status" value="1"/>
</dbReference>
<keyword evidence="1" id="KW-0547">Nucleotide-binding</keyword>
<dbReference type="Pfam" id="PF00069">
    <property type="entry name" value="Pkinase"/>
    <property type="match status" value="1"/>
</dbReference>
<dbReference type="EMBL" id="CP120629">
    <property type="protein sequence ID" value="WEW60079.1"/>
    <property type="molecule type" value="Genomic_DNA"/>
</dbReference>
<dbReference type="InterPro" id="IPR011009">
    <property type="entry name" value="Kinase-like_dom_sf"/>
</dbReference>
<dbReference type="GO" id="GO:0005737">
    <property type="term" value="C:cytoplasm"/>
    <property type="evidence" value="ECO:0007669"/>
    <property type="project" value="TreeGrafter"/>
</dbReference>
<dbReference type="GO" id="GO:0035556">
    <property type="term" value="P:intracellular signal transduction"/>
    <property type="evidence" value="ECO:0007669"/>
    <property type="project" value="TreeGrafter"/>
</dbReference>
<gene>
    <name evidence="4" type="ORF">PRK78_005563</name>
</gene>
<evidence type="ECO:0000313" key="4">
    <source>
        <dbReference type="EMBL" id="WEW60079.1"/>
    </source>
</evidence>
<organism evidence="4 5">
    <name type="scientific">Emydomyces testavorans</name>
    <dbReference type="NCBI Taxonomy" id="2070801"/>
    <lineage>
        <taxon>Eukaryota</taxon>
        <taxon>Fungi</taxon>
        <taxon>Dikarya</taxon>
        <taxon>Ascomycota</taxon>
        <taxon>Pezizomycotina</taxon>
        <taxon>Eurotiomycetes</taxon>
        <taxon>Eurotiomycetidae</taxon>
        <taxon>Onygenales</taxon>
        <taxon>Nannizziopsiaceae</taxon>
        <taxon>Emydomyces</taxon>
    </lineage>
</organism>
<dbReference type="GO" id="GO:0000226">
    <property type="term" value="P:microtubule cytoskeleton organization"/>
    <property type="evidence" value="ECO:0007669"/>
    <property type="project" value="TreeGrafter"/>
</dbReference>
<proteinExistence type="predicted"/>
<dbReference type="AlphaFoldDB" id="A0AAF0DKS0"/>
<dbReference type="InterPro" id="IPR000719">
    <property type="entry name" value="Prot_kinase_dom"/>
</dbReference>
<evidence type="ECO:0000313" key="5">
    <source>
        <dbReference type="Proteomes" id="UP001219355"/>
    </source>
</evidence>
<dbReference type="Proteomes" id="UP001219355">
    <property type="component" value="Chromosome 3"/>
</dbReference>